<accession>A0A0E0J4F5</accession>
<proteinExistence type="predicted"/>
<dbReference type="HOGENOM" id="CLU_2376436_0_0_1"/>
<reference evidence="1" key="2">
    <citation type="submission" date="2018-04" db="EMBL/GenBank/DDBJ databases">
        <title>OnivRS2 (Oryza nivara Reference Sequence Version 2).</title>
        <authorList>
            <person name="Zhang J."/>
            <person name="Kudrna D."/>
            <person name="Lee S."/>
            <person name="Talag J."/>
            <person name="Rajasekar S."/>
            <person name="Welchert J."/>
            <person name="Hsing Y.-I."/>
            <person name="Wing R.A."/>
        </authorList>
    </citation>
    <scope>NUCLEOTIDE SEQUENCE [LARGE SCALE GENOMIC DNA]</scope>
    <source>
        <strain evidence="1">SL10</strain>
    </source>
</reference>
<dbReference type="AlphaFoldDB" id="A0A0E0J4F5"/>
<dbReference type="EnsemblPlants" id="ONIVA11G20130.1">
    <property type="protein sequence ID" value="ONIVA11G20130.1"/>
    <property type="gene ID" value="ONIVA11G20130"/>
</dbReference>
<dbReference type="Proteomes" id="UP000006591">
    <property type="component" value="Chromosome 11"/>
</dbReference>
<keyword evidence="2" id="KW-1185">Reference proteome</keyword>
<evidence type="ECO:0000313" key="2">
    <source>
        <dbReference type="Proteomes" id="UP000006591"/>
    </source>
</evidence>
<protein>
    <submittedName>
        <fullName evidence="1">Uncharacterized protein</fullName>
    </submittedName>
</protein>
<reference evidence="1" key="1">
    <citation type="submission" date="2015-04" db="UniProtKB">
        <authorList>
            <consortium name="EnsemblPlants"/>
        </authorList>
    </citation>
    <scope>IDENTIFICATION</scope>
    <source>
        <strain evidence="1">SL10</strain>
    </source>
</reference>
<organism evidence="1">
    <name type="scientific">Oryza nivara</name>
    <name type="common">Indian wild rice</name>
    <name type="synonym">Oryza sativa f. spontanea</name>
    <dbReference type="NCBI Taxonomy" id="4536"/>
    <lineage>
        <taxon>Eukaryota</taxon>
        <taxon>Viridiplantae</taxon>
        <taxon>Streptophyta</taxon>
        <taxon>Embryophyta</taxon>
        <taxon>Tracheophyta</taxon>
        <taxon>Spermatophyta</taxon>
        <taxon>Magnoliopsida</taxon>
        <taxon>Liliopsida</taxon>
        <taxon>Poales</taxon>
        <taxon>Poaceae</taxon>
        <taxon>BOP clade</taxon>
        <taxon>Oryzoideae</taxon>
        <taxon>Oryzeae</taxon>
        <taxon>Oryzinae</taxon>
        <taxon>Oryza</taxon>
    </lineage>
</organism>
<evidence type="ECO:0000313" key="1">
    <source>
        <dbReference type="EnsemblPlants" id="ONIVA11G20130.1"/>
    </source>
</evidence>
<sequence length="95" mass="10116">MADIPDSTAPIGCQSCFCDEAATPSANEGQMQLSIQAATGRRGRPPFIPHCDGSPLPVQEGWVIALIRPLYLVLQCTLPVRLATTQANLVALIDI</sequence>
<name>A0A0E0J4F5_ORYNI</name>
<dbReference type="Gramene" id="ONIVA11G20130.1">
    <property type="protein sequence ID" value="ONIVA11G20130.1"/>
    <property type="gene ID" value="ONIVA11G20130"/>
</dbReference>